<feature type="chain" id="PRO_5040389241" description="Beta-casein" evidence="11">
    <location>
        <begin position="16"/>
        <end position="241"/>
    </location>
</feature>
<evidence type="ECO:0000256" key="10">
    <source>
        <dbReference type="SAM" id="MobiDB-lite"/>
    </source>
</evidence>
<name>A0A9L0K6S3_EQUAS</name>
<evidence type="ECO:0000256" key="5">
    <source>
        <dbReference type="ARBA" id="ARBA00022525"/>
    </source>
</evidence>
<keyword evidence="5" id="KW-0964">Secreted</keyword>
<dbReference type="PROSITE" id="PS00306">
    <property type="entry name" value="CASEIN_ALPHA_BETA"/>
    <property type="match status" value="1"/>
</dbReference>
<dbReference type="GO" id="GO:0005615">
    <property type="term" value="C:extracellular space"/>
    <property type="evidence" value="ECO:0007669"/>
    <property type="project" value="Ensembl"/>
</dbReference>
<reference evidence="12" key="2">
    <citation type="submission" date="2025-08" db="UniProtKB">
        <authorList>
            <consortium name="Ensembl"/>
        </authorList>
    </citation>
    <scope>IDENTIFICATION</scope>
</reference>
<dbReference type="PANTHER" id="PTHR11500">
    <property type="entry name" value="BETA CASEIN"/>
    <property type="match status" value="1"/>
</dbReference>
<dbReference type="InterPro" id="IPR016345">
    <property type="entry name" value="Casein_beta"/>
</dbReference>
<evidence type="ECO:0000313" key="13">
    <source>
        <dbReference type="Proteomes" id="UP000694387"/>
    </source>
</evidence>
<evidence type="ECO:0000256" key="7">
    <source>
        <dbReference type="ARBA" id="ARBA00022729"/>
    </source>
</evidence>
<dbReference type="Proteomes" id="UP000694387">
    <property type="component" value="Chromosome 3"/>
</dbReference>
<keyword evidence="13" id="KW-1185">Reference proteome</keyword>
<dbReference type="GeneTree" id="ENSGT00390000001890"/>
<reference evidence="12 13" key="1">
    <citation type="journal article" date="2020" name="Nat. Commun.">
        <title>Donkey genomes provide new insights into domestication and selection for coat color.</title>
        <authorList>
            <person name="Wang"/>
            <person name="C."/>
            <person name="Li"/>
            <person name="H."/>
            <person name="Guo"/>
            <person name="Y."/>
            <person name="Huang"/>
            <person name="J."/>
            <person name="Sun"/>
            <person name="Y."/>
            <person name="Min"/>
            <person name="J."/>
            <person name="Wang"/>
            <person name="J."/>
            <person name="Fang"/>
            <person name="X."/>
            <person name="Zhao"/>
            <person name="Z."/>
            <person name="Wang"/>
            <person name="S."/>
            <person name="Zhang"/>
            <person name="Y."/>
            <person name="Liu"/>
            <person name="Q."/>
            <person name="Jiang"/>
            <person name="Q."/>
            <person name="Wang"/>
            <person name="X."/>
            <person name="Guo"/>
            <person name="Y."/>
            <person name="Yang"/>
            <person name="C."/>
            <person name="Wang"/>
            <person name="Y."/>
            <person name="Tian"/>
            <person name="F."/>
            <person name="Zhuang"/>
            <person name="G."/>
            <person name="Fan"/>
            <person name="Y."/>
            <person name="Gao"/>
            <person name="Q."/>
            <person name="Li"/>
            <person name="Y."/>
            <person name="Ju"/>
            <person name="Z."/>
            <person name="Li"/>
            <person name="J."/>
            <person name="Li"/>
            <person name="R."/>
            <person name="Hou"/>
            <person name="M."/>
            <person name="Yang"/>
            <person name="G."/>
            <person name="Liu"/>
            <person name="G."/>
            <person name="Liu"/>
            <person name="W."/>
            <person name="Guo"/>
            <person name="J."/>
            <person name="Pan"/>
            <person name="S."/>
            <person name="Fan"/>
            <person name="G."/>
            <person name="Zhang"/>
            <person name="W."/>
            <person name="Zhang"/>
            <person name="R."/>
            <person name="Yu"/>
            <person name="J."/>
            <person name="Zhang"/>
            <person name="X."/>
            <person name="Yin"/>
            <person name="Q."/>
            <person name="Ji"/>
            <person name="C."/>
            <person name="Jin"/>
            <person name="Y."/>
            <person name="Yue"/>
            <person name="G."/>
            <person name="Liu"/>
            <person name="M."/>
            <person name="Xu"/>
            <person name="J."/>
            <person name="Liu"/>
            <person name="S."/>
            <person name="Jordana"/>
            <person name="J."/>
            <person name="Noce"/>
            <person name="A."/>
            <person name="Amills"/>
            <person name="M."/>
            <person name="Wu"/>
            <person name="D.D."/>
            <person name="Li"/>
            <person name="S."/>
            <person name="Zhou"/>
            <person name="X. and Zhong"/>
            <person name="J."/>
        </authorList>
    </citation>
    <scope>NUCLEOTIDE SEQUENCE [LARGE SCALE GENOMIC DNA]</scope>
</reference>
<dbReference type="AlphaFoldDB" id="A0A9L0K6S3"/>
<feature type="region of interest" description="Disordered" evidence="10">
    <location>
        <begin position="23"/>
        <end position="45"/>
    </location>
</feature>
<comment type="subcellular location">
    <subcellularLocation>
        <location evidence="2">Secreted</location>
    </subcellularLocation>
</comment>
<accession>A0A9L0K6S3</accession>
<comment type="similarity">
    <text evidence="3 9">Belongs to the beta-casein family.</text>
</comment>
<dbReference type="InterPro" id="IPR031305">
    <property type="entry name" value="Casein_CS"/>
</dbReference>
<dbReference type="GO" id="GO:0007595">
    <property type="term" value="P:lactation"/>
    <property type="evidence" value="ECO:0007669"/>
    <property type="project" value="Ensembl"/>
</dbReference>
<protein>
    <recommendedName>
        <fullName evidence="4 9">Beta-casein</fullName>
    </recommendedName>
</protein>
<evidence type="ECO:0000256" key="11">
    <source>
        <dbReference type="SAM" id="SignalP"/>
    </source>
</evidence>
<evidence type="ECO:0000256" key="9">
    <source>
        <dbReference type="PIRNR" id="PIRNR002372"/>
    </source>
</evidence>
<evidence type="ECO:0000256" key="3">
    <source>
        <dbReference type="ARBA" id="ARBA00008083"/>
    </source>
</evidence>
<keyword evidence="6" id="KW-0597">Phosphoprotein</keyword>
<feature type="signal peptide" evidence="11">
    <location>
        <begin position="1"/>
        <end position="15"/>
    </location>
</feature>
<dbReference type="PIRSF" id="PIRSF002372">
    <property type="entry name" value="Beta-casein"/>
    <property type="match status" value="1"/>
</dbReference>
<keyword evidence="7 11" id="KW-0732">Signal</keyword>
<evidence type="ECO:0000256" key="6">
    <source>
        <dbReference type="ARBA" id="ARBA00022553"/>
    </source>
</evidence>
<sequence length="241" mass="27092">MKILILACLVALALAREKEELNVSSETVESLSSNEPDSSSEESITHINKEKVQKFKHEGQQQREVEHQDKISRFVQPQPVVYPYAEPVPYAVVPQNILPLAQPPIVPFLQPEIMEVSQAKETLLPKRKVMPFLKSPIVPFSERQILNPTNGENLRLPVHLIQPFMHQVPQSLLQTLMLPSQPVLSPPQSKVAPFPQPVVPYPQRDTPVQAFLLYQDPQLGLTGEFDPATQPIVPVHNPVIN</sequence>
<dbReference type="PANTHER" id="PTHR11500:SF0">
    <property type="entry name" value="BETA-CASEIN"/>
    <property type="match status" value="1"/>
</dbReference>
<dbReference type="Pfam" id="PF00363">
    <property type="entry name" value="Casein"/>
    <property type="match status" value="1"/>
</dbReference>
<reference evidence="12" key="3">
    <citation type="submission" date="2025-09" db="UniProtKB">
        <authorList>
            <consortium name="Ensembl"/>
        </authorList>
    </citation>
    <scope>IDENTIFICATION</scope>
</reference>
<gene>
    <name evidence="12" type="primary">CSN2</name>
</gene>
<proteinExistence type="inferred from homology"/>
<evidence type="ECO:0000256" key="1">
    <source>
        <dbReference type="ARBA" id="ARBA00002287"/>
    </source>
</evidence>
<dbReference type="InterPro" id="IPR001588">
    <property type="entry name" value="Casein"/>
</dbReference>
<evidence type="ECO:0000256" key="4">
    <source>
        <dbReference type="ARBA" id="ARBA00018977"/>
    </source>
</evidence>
<dbReference type="GO" id="GO:0004869">
    <property type="term" value="F:cysteine-type endopeptidase inhibitor activity"/>
    <property type="evidence" value="ECO:0007669"/>
    <property type="project" value="Ensembl"/>
</dbReference>
<evidence type="ECO:0000256" key="2">
    <source>
        <dbReference type="ARBA" id="ARBA00004613"/>
    </source>
</evidence>
<organism evidence="12 13">
    <name type="scientific">Equus asinus</name>
    <name type="common">Donkey</name>
    <name type="synonym">Equus africanus asinus</name>
    <dbReference type="NCBI Taxonomy" id="9793"/>
    <lineage>
        <taxon>Eukaryota</taxon>
        <taxon>Metazoa</taxon>
        <taxon>Chordata</taxon>
        <taxon>Craniata</taxon>
        <taxon>Vertebrata</taxon>
        <taxon>Euteleostomi</taxon>
        <taxon>Mammalia</taxon>
        <taxon>Eutheria</taxon>
        <taxon>Laurasiatheria</taxon>
        <taxon>Perissodactyla</taxon>
        <taxon>Equidae</taxon>
        <taxon>Equus</taxon>
    </lineage>
</organism>
<keyword evidence="8 9" id="KW-0494">Milk protein</keyword>
<evidence type="ECO:0000313" key="12">
    <source>
        <dbReference type="Ensembl" id="ENSEASP00005058062.1"/>
    </source>
</evidence>
<dbReference type="Ensembl" id="ENSEAST00005071701.1">
    <property type="protein sequence ID" value="ENSEASP00005058062.1"/>
    <property type="gene ID" value="ENSEASG00005016726.2"/>
</dbReference>
<comment type="function">
    <text evidence="1 9">Important role in determination of the surface properties of the casein micelles.</text>
</comment>
<evidence type="ECO:0000256" key="8">
    <source>
        <dbReference type="ARBA" id="ARBA00022743"/>
    </source>
</evidence>